<evidence type="ECO:0000313" key="1">
    <source>
        <dbReference type="EMBL" id="EPS29119.1"/>
    </source>
</evidence>
<dbReference type="EMBL" id="KB644411">
    <property type="protein sequence ID" value="EPS29119.1"/>
    <property type="molecule type" value="Genomic_DNA"/>
</dbReference>
<gene>
    <name evidence="1" type="ORF">PDE_04068</name>
</gene>
<keyword evidence="2" id="KW-1185">Reference proteome</keyword>
<sequence>MNKCRISDSVRAVVGLYANVRERIPDDARGSLQQTVHWGLDEKTGCARKIVHPDETSLDTVEGADMKVTASGCVGEEYRIHVSPVGIRMHPMHLNRETDTQSEAASLESDVIELHELWNLCGYMCGPRHGRHQTSTAKTVLSEKDLHPSC</sequence>
<dbReference type="Proteomes" id="UP000019376">
    <property type="component" value="Unassembled WGS sequence"/>
</dbReference>
<dbReference type="AlphaFoldDB" id="S7ZFR3"/>
<protein>
    <submittedName>
        <fullName evidence="1">Uncharacterized protein</fullName>
    </submittedName>
</protein>
<organism evidence="1 2">
    <name type="scientific">Penicillium oxalicum (strain 114-2 / CGMCC 5302)</name>
    <name type="common">Penicillium decumbens</name>
    <dbReference type="NCBI Taxonomy" id="933388"/>
    <lineage>
        <taxon>Eukaryota</taxon>
        <taxon>Fungi</taxon>
        <taxon>Dikarya</taxon>
        <taxon>Ascomycota</taxon>
        <taxon>Pezizomycotina</taxon>
        <taxon>Eurotiomycetes</taxon>
        <taxon>Eurotiomycetidae</taxon>
        <taxon>Eurotiales</taxon>
        <taxon>Aspergillaceae</taxon>
        <taxon>Penicillium</taxon>
    </lineage>
</organism>
<dbReference type="HOGENOM" id="CLU_1741212_0_0_1"/>
<accession>S7ZFR3</accession>
<reference evidence="1 2" key="1">
    <citation type="journal article" date="2013" name="PLoS ONE">
        <title>Genomic and secretomic analyses reveal unique features of the lignocellulolytic enzyme system of Penicillium decumbens.</title>
        <authorList>
            <person name="Liu G."/>
            <person name="Zhang L."/>
            <person name="Wei X."/>
            <person name="Zou G."/>
            <person name="Qin Y."/>
            <person name="Ma L."/>
            <person name="Li J."/>
            <person name="Zheng H."/>
            <person name="Wang S."/>
            <person name="Wang C."/>
            <person name="Xun L."/>
            <person name="Zhao G.-P."/>
            <person name="Zhou Z."/>
            <person name="Qu Y."/>
        </authorList>
    </citation>
    <scope>NUCLEOTIDE SEQUENCE [LARGE SCALE GENOMIC DNA]</scope>
    <source>
        <strain evidence="2">114-2 / CGMCC 5302</strain>
    </source>
</reference>
<name>S7ZFR3_PENO1</name>
<proteinExistence type="predicted"/>
<evidence type="ECO:0000313" key="2">
    <source>
        <dbReference type="Proteomes" id="UP000019376"/>
    </source>
</evidence>